<keyword evidence="2" id="KW-1185">Reference proteome</keyword>
<protein>
    <submittedName>
        <fullName evidence="1">Uncharacterized protein</fullName>
    </submittedName>
</protein>
<dbReference type="AlphaFoldDB" id="A0A4U1C934"/>
<gene>
    <name evidence="1" type="ORF">FA046_00190</name>
</gene>
<sequence>MSDKDLLVVISEMLRKQDQHSELLNKQSEILVKQTEMINLQTQSLEKIGSSLNNFIDISVNQFEQQQKFNEKFLEKIDVFGKAIDKTADLEERLKKLETAVFKS</sequence>
<organism evidence="1 2">
    <name type="scientific">Pedobacter cryophilus</name>
    <dbReference type="NCBI Taxonomy" id="2571271"/>
    <lineage>
        <taxon>Bacteria</taxon>
        <taxon>Pseudomonadati</taxon>
        <taxon>Bacteroidota</taxon>
        <taxon>Sphingobacteriia</taxon>
        <taxon>Sphingobacteriales</taxon>
        <taxon>Sphingobacteriaceae</taxon>
        <taxon>Pedobacter</taxon>
    </lineage>
</organism>
<name>A0A4U1C934_9SPHI</name>
<evidence type="ECO:0000313" key="2">
    <source>
        <dbReference type="Proteomes" id="UP000308181"/>
    </source>
</evidence>
<reference evidence="1 2" key="1">
    <citation type="submission" date="2019-04" db="EMBL/GenBank/DDBJ databases">
        <title>Pedobacter sp. AR-3-17 sp. nov., isolated from Arctic soil.</title>
        <authorList>
            <person name="Dahal R.H."/>
            <person name="Kim D.-U."/>
        </authorList>
    </citation>
    <scope>NUCLEOTIDE SEQUENCE [LARGE SCALE GENOMIC DNA]</scope>
    <source>
        <strain evidence="1 2">AR-3-17</strain>
    </source>
</reference>
<comment type="caution">
    <text evidence="1">The sequence shown here is derived from an EMBL/GenBank/DDBJ whole genome shotgun (WGS) entry which is preliminary data.</text>
</comment>
<dbReference type="OrthoDB" id="799944at2"/>
<dbReference type="EMBL" id="SWBP01000001">
    <property type="protein sequence ID" value="TKC00138.1"/>
    <property type="molecule type" value="Genomic_DNA"/>
</dbReference>
<evidence type="ECO:0000313" key="1">
    <source>
        <dbReference type="EMBL" id="TKC00138.1"/>
    </source>
</evidence>
<dbReference type="RefSeq" id="WP_136824347.1">
    <property type="nucleotide sequence ID" value="NZ_SWBP01000001.1"/>
</dbReference>
<dbReference type="Proteomes" id="UP000308181">
    <property type="component" value="Unassembled WGS sequence"/>
</dbReference>
<accession>A0A4U1C934</accession>
<proteinExistence type="predicted"/>